<dbReference type="PROSITE" id="PS50005">
    <property type="entry name" value="TPR"/>
    <property type="match status" value="3"/>
</dbReference>
<dbReference type="AlphaFoldDB" id="A0A8W8L5T0"/>
<feature type="compositionally biased region" description="Basic and acidic residues" evidence="11">
    <location>
        <begin position="511"/>
        <end position="521"/>
    </location>
</feature>
<feature type="region of interest" description="Disordered" evidence="11">
    <location>
        <begin position="166"/>
        <end position="194"/>
    </location>
</feature>
<feature type="compositionally biased region" description="Basic and acidic residues" evidence="11">
    <location>
        <begin position="810"/>
        <end position="866"/>
    </location>
</feature>
<dbReference type="Proteomes" id="UP000005408">
    <property type="component" value="Unassembled WGS sequence"/>
</dbReference>
<keyword evidence="4 9" id="KW-0802">TPR repeat</keyword>
<keyword evidence="2" id="KW-0963">Cytoplasm</keyword>
<dbReference type="InterPro" id="IPR011990">
    <property type="entry name" value="TPR-like_helical_dom_sf"/>
</dbReference>
<feature type="compositionally biased region" description="Basic and acidic residues" evidence="11">
    <location>
        <begin position="745"/>
        <end position="765"/>
    </location>
</feature>
<feature type="compositionally biased region" description="Low complexity" evidence="11">
    <location>
        <begin position="648"/>
        <end position="657"/>
    </location>
</feature>
<organism evidence="12 13">
    <name type="scientific">Magallana gigas</name>
    <name type="common">Pacific oyster</name>
    <name type="synonym">Crassostrea gigas</name>
    <dbReference type="NCBI Taxonomy" id="29159"/>
    <lineage>
        <taxon>Eukaryota</taxon>
        <taxon>Metazoa</taxon>
        <taxon>Spiralia</taxon>
        <taxon>Lophotrochozoa</taxon>
        <taxon>Mollusca</taxon>
        <taxon>Bivalvia</taxon>
        <taxon>Autobranchia</taxon>
        <taxon>Pteriomorphia</taxon>
        <taxon>Ostreida</taxon>
        <taxon>Ostreoidea</taxon>
        <taxon>Ostreidae</taxon>
        <taxon>Magallana</taxon>
    </lineage>
</organism>
<dbReference type="FunFam" id="1.25.40.10:FF:000795">
    <property type="entry name" value="Tetratricopeptide repeat protein 25"/>
    <property type="match status" value="1"/>
</dbReference>
<feature type="repeat" description="TPR" evidence="9">
    <location>
        <begin position="325"/>
        <end position="358"/>
    </location>
</feature>
<protein>
    <recommendedName>
        <fullName evidence="7">Outer dynein arm-docking complex subunit 4</fullName>
    </recommendedName>
    <alternativeName>
        <fullName evidence="8">Tetratricopeptide repeat protein 25</fullName>
    </alternativeName>
</protein>
<evidence type="ECO:0000256" key="2">
    <source>
        <dbReference type="ARBA" id="ARBA00022490"/>
    </source>
</evidence>
<feature type="compositionally biased region" description="Polar residues" evidence="11">
    <location>
        <begin position="522"/>
        <end position="533"/>
    </location>
</feature>
<accession>A0A8W8L5T0</accession>
<feature type="repeat" description="TPR" evidence="9">
    <location>
        <begin position="20"/>
        <end position="53"/>
    </location>
</feature>
<keyword evidence="5" id="KW-0206">Cytoskeleton</keyword>
<dbReference type="InterPro" id="IPR019734">
    <property type="entry name" value="TPR_rpt"/>
</dbReference>
<feature type="compositionally biased region" description="Basic and acidic residues" evidence="11">
    <location>
        <begin position="581"/>
        <end position="608"/>
    </location>
</feature>
<feature type="region of interest" description="Disordered" evidence="11">
    <location>
        <begin position="495"/>
        <end position="927"/>
    </location>
</feature>
<evidence type="ECO:0000256" key="6">
    <source>
        <dbReference type="ARBA" id="ARBA00023273"/>
    </source>
</evidence>
<name>A0A8W8L5T0_MAGGI</name>
<dbReference type="Pfam" id="PF13424">
    <property type="entry name" value="TPR_12"/>
    <property type="match status" value="2"/>
</dbReference>
<comment type="subcellular location">
    <subcellularLocation>
        <location evidence="1">Cytoplasm</location>
        <location evidence="1">Cytoskeleton</location>
        <location evidence="1">Cilium axoneme</location>
    </subcellularLocation>
</comment>
<evidence type="ECO:0000256" key="4">
    <source>
        <dbReference type="ARBA" id="ARBA00022803"/>
    </source>
</evidence>
<evidence type="ECO:0000256" key="10">
    <source>
        <dbReference type="SAM" id="Coils"/>
    </source>
</evidence>
<dbReference type="Gene3D" id="1.25.40.10">
    <property type="entry name" value="Tetratricopeptide repeat domain"/>
    <property type="match status" value="2"/>
</dbReference>
<feature type="compositionally biased region" description="Basic and acidic residues" evidence="11">
    <location>
        <begin position="884"/>
        <end position="900"/>
    </location>
</feature>
<dbReference type="InterPro" id="IPR040111">
    <property type="entry name" value="ODAD4"/>
</dbReference>
<evidence type="ECO:0000256" key="1">
    <source>
        <dbReference type="ARBA" id="ARBA00004430"/>
    </source>
</evidence>
<feature type="compositionally biased region" description="Basic and acidic residues" evidence="11">
    <location>
        <begin position="680"/>
        <end position="725"/>
    </location>
</feature>
<evidence type="ECO:0000256" key="5">
    <source>
        <dbReference type="ARBA" id="ARBA00023212"/>
    </source>
</evidence>
<keyword evidence="3" id="KW-0677">Repeat</keyword>
<evidence type="ECO:0000313" key="13">
    <source>
        <dbReference type="Proteomes" id="UP000005408"/>
    </source>
</evidence>
<feature type="coiled-coil region" evidence="10">
    <location>
        <begin position="292"/>
        <end position="319"/>
    </location>
</feature>
<keyword evidence="6" id="KW-0966">Cell projection</keyword>
<feature type="compositionally biased region" description="Basic and acidic residues" evidence="11">
    <location>
        <begin position="176"/>
        <end position="186"/>
    </location>
</feature>
<dbReference type="EnsemblMetazoa" id="G26593.3">
    <property type="protein sequence ID" value="G26593.3:cds"/>
    <property type="gene ID" value="G26593"/>
</dbReference>
<dbReference type="GO" id="GO:0005930">
    <property type="term" value="C:axoneme"/>
    <property type="evidence" value="ECO:0007669"/>
    <property type="project" value="UniProtKB-SubCell"/>
</dbReference>
<feature type="compositionally biased region" description="Low complexity" evidence="11">
    <location>
        <begin position="665"/>
        <end position="675"/>
    </location>
</feature>
<feature type="compositionally biased region" description="Low complexity" evidence="11">
    <location>
        <begin position="609"/>
        <end position="621"/>
    </location>
</feature>
<dbReference type="PANTHER" id="PTHR23040">
    <property type="match status" value="1"/>
</dbReference>
<evidence type="ECO:0000256" key="11">
    <source>
        <dbReference type="SAM" id="MobiDB-lite"/>
    </source>
</evidence>
<dbReference type="SMART" id="SM00028">
    <property type="entry name" value="TPR"/>
    <property type="match status" value="7"/>
</dbReference>
<feature type="compositionally biased region" description="Basic and acidic residues" evidence="11">
    <location>
        <begin position="630"/>
        <end position="647"/>
    </location>
</feature>
<evidence type="ECO:0000256" key="3">
    <source>
        <dbReference type="ARBA" id="ARBA00022737"/>
    </source>
</evidence>
<keyword evidence="13" id="KW-1185">Reference proteome</keyword>
<reference evidence="12" key="1">
    <citation type="submission" date="2022-08" db="UniProtKB">
        <authorList>
            <consortium name="EnsemblMetazoa"/>
        </authorList>
    </citation>
    <scope>IDENTIFICATION</scope>
    <source>
        <strain evidence="12">05x7-T-G4-1.051#20</strain>
    </source>
</reference>
<evidence type="ECO:0000313" key="12">
    <source>
        <dbReference type="EnsemblMetazoa" id="G26593.3:cds"/>
    </source>
</evidence>
<evidence type="ECO:0000256" key="9">
    <source>
        <dbReference type="PROSITE-ProRule" id="PRU00339"/>
    </source>
</evidence>
<dbReference type="PANTHER" id="PTHR23040:SF1">
    <property type="entry name" value="OUTER DYNEIN ARM-DOCKING COMPLEX SUBUNIT 4"/>
    <property type="match status" value="1"/>
</dbReference>
<dbReference type="SUPFAM" id="SSF48452">
    <property type="entry name" value="TPR-like"/>
    <property type="match status" value="1"/>
</dbReference>
<feature type="compositionally biased region" description="Polar residues" evidence="11">
    <location>
        <begin position="570"/>
        <end position="580"/>
    </location>
</feature>
<keyword evidence="10" id="KW-0175">Coiled coil</keyword>
<evidence type="ECO:0000256" key="8">
    <source>
        <dbReference type="ARBA" id="ARBA00034143"/>
    </source>
</evidence>
<evidence type="ECO:0000256" key="7">
    <source>
        <dbReference type="ARBA" id="ARBA00034139"/>
    </source>
</evidence>
<feature type="compositionally biased region" description="Low complexity" evidence="11">
    <location>
        <begin position="793"/>
        <end position="809"/>
    </location>
</feature>
<feature type="compositionally biased region" description="Polar residues" evidence="11">
    <location>
        <begin position="901"/>
        <end position="912"/>
    </location>
</feature>
<feature type="compositionally biased region" description="Basic and acidic residues" evidence="11">
    <location>
        <begin position="535"/>
        <end position="555"/>
    </location>
</feature>
<sequence length="935" mass="105412">MPRRGGSDNGSENQELVGTFETLRDEGEHFVHVKLWQKAIDSFTRAIEMSPEEKKCFVTRSKCWLQLGNAENALTDAEEALRLDKEYIPGLYQKAEAMYQLGDFETALVFFHRGHKLRPELQEFRLGIQKAQEAINNSIGKPDSVKLTAEGDLTYFYKQEEAKAKKTGGTYGKPGAKKEAAKERQKPQASGDQKTIKQLLGELYGDKDFLEKLLSEDSMTSDNNPTNKDIREKIYDGLEYLHSRADFWRQQKPMYARKRDKAKQRQSAKARNQDPTSYLLRCLEDIDDDQSKERYEESLQKAKKTLKTVENMNEDQLQNKAEILANIHSQIGNAYLELGKYNDSLKHHEEDLKISKENGLEDARSRALDNLGRVHARKGNYDKAISVWEEKLPMSKSPLESTWLYHEIGRCYLELQRYQDARDFGEKAIQAAKEAEDDGWQLHASVLVAQSEVKLGDLQSASESFERSLDIAKKLNDGPAEAAIKKAMEEVNNRIVQGVKEGDGKDDEDRESVKSDKDRKGATSQASDKGNQSDQEDKRSRHSNEGEDKDNRYDDYPDDFEQDQQEKGSKQGSRPNSQPDEVSKKESNESKPRDSPSKDAEESSDKPTKSPSPEQPQSPSTVKATTSTGKDSKKGSESRKTSKESQKSTKSVQGTKSEQQKKTSKTSSKGKSSPPTKRKSTQEKKQSSEKKQSVGKKETNGKKEAGGKKDSTDSKGMDEGSKKAEETDDENDEIRKVSEANSKVDMFEKDEDKKEDKKEESETKPSKPQKKSSGEGPTKKKSSQSPYVKTTKKASNSSIKSKTSTTSSGKGEEKSKQEKDSREDQSSSKDEVKVEDQEKKENQNTEQKKSSDDDIEEKPAEKRDSLEETEQNESNAVETQQNESDTKETQQNESKTETENKNISQDGESQHPQAWDVVTPEHACSSRLVCVVDIT</sequence>
<proteinExistence type="predicted"/>
<feature type="repeat" description="TPR" evidence="9">
    <location>
        <begin position="365"/>
        <end position="398"/>
    </location>
</feature>
<feature type="compositionally biased region" description="Polar residues" evidence="11">
    <location>
        <begin position="872"/>
        <end position="883"/>
    </location>
</feature>